<comment type="subcellular location">
    <subcellularLocation>
        <location evidence="1">Membrane</location>
        <topology evidence="1">Single-pass membrane protein</topology>
    </subcellularLocation>
</comment>
<evidence type="ECO:0000256" key="3">
    <source>
        <dbReference type="ARBA" id="ARBA00022989"/>
    </source>
</evidence>
<keyword evidence="2 6" id="KW-0812">Transmembrane</keyword>
<feature type="region of interest" description="Disordered" evidence="5">
    <location>
        <begin position="1463"/>
        <end position="1486"/>
    </location>
</feature>
<gene>
    <name evidence="8" type="ORF">CEN50_12725</name>
</gene>
<dbReference type="GO" id="GO:0005886">
    <property type="term" value="C:plasma membrane"/>
    <property type="evidence" value="ECO:0007669"/>
    <property type="project" value="InterPro"/>
</dbReference>
<evidence type="ECO:0000313" key="9">
    <source>
        <dbReference type="Proteomes" id="UP000235025"/>
    </source>
</evidence>
<evidence type="ECO:0000256" key="2">
    <source>
        <dbReference type="ARBA" id="ARBA00022692"/>
    </source>
</evidence>
<sequence>MTGSPNPDNQPQSHDNRRFWFLLLSRTGMTIGVILLVGITGGAWWAWTFINNKLAPLVQTNLQQLLGRPVQVGKVEDFSWNSLRFGPSSVPATPTDPDNLKTKAVQVQFDPWQLITNRTLKLNVTLVQPDIYIEQDQQGRWVTTAIKPSAEEQTGFIQTELEGIEVKSGDITLQPASQAKKTIAAVGFNQVNGSARFLERNQLITFKFNSQPANGGDLQIVGNTRPSIEQTNLKINASQFLASDLSRLVETPVDILAGRVGGDLTVQLQPNQPEVAIFGSVGLNQITAQVANLPTKLSNTTGQLNFQNQQIALENVTTLYGSVPVQAQGTINTQTGYNLTAQVKPVQLQNVLASLNVKSPVPVAGTVQANIKVQGALQKPIATGTVSTVQAAQIDRLIFNQISSSLRLTPNELVFANIQATPNVGGKITGSGRVALGTQNRVAFNLQGQNLPGDAIAKTYEASPQIQIGNIAANTQVSGTFDNLQTVVEVEAPAATYPARLQVAIDNSGVVRLQDAVAKVAGGTITATGKLVDNRWQGVVNANGIELSSFPQVPPQYQQGTVNGQFNLAGTTDSFQIADIQATGQARLNLAESTVNLRDIQLNNGRWQAVANASRIPLSRIAENIQGQVTNANLRLSGTTDSFQLADIQAAGQASVNVASGTLNLNNIRLNNGRWQAVANASQIQLNTFSENLRGQLSGRVDLTGTVASFQPSAIQAAGQVRLSQGLAQLQQPLTAQFQWNGEQLRIVQATTPGLRAAGTVAISFADTTTPQVQNFNLDVLAQNYNLQNLPFELPGNLAIAGTLDFNGTVTGTPSLGLKPQALVASGKIQLENFKVNDLAFDPVLTGQVSYQPEQGSQLQLRGQQDQIALNLAPDNRPISFLIRRDNTVATGRTQGDNLLVNLRDFPLSVAQSLIPGGARNIGPVAGDLSGNFVVNLSESSVVGDVAVTQPQIGRFIGDEFRGRVGFADGIASLSEGELRKGQGLYQLSGKFPTKGNQPLNFQLSFDQARVENILSALNIYNFSDIATGFEPPDLAGAEALATVPVGQPNASLATQLQLFNEISNLVTQQQQQQQQARVPTLAELSGPISGQIEVTGTLQTGLNTSFNLTGANWVWGDYKINEVVANGSFADGVVRLVPLRVNLDGSLLALNGQLSQEQLSGQVRVQALPVELVEAFLPNLPVEVTGNLNALVTLAGSLNNPTAIGEIALVDGSINNQSIQTAEVSLNYNNARLNFGSTISVTGTGTEPVEITGNIPFELPFATVKPDSDQISLNAYVENEGLSVLNALTNQISWVGGEGSVNLQVDGTFSQPNTTGIATVRNATLKSPNLSQPLTDVTGTIRFAGDRFNVEGLQGRYSQGQLIASGILPIFATQNALQQAATNPLTVVLDNLSLNLPRLYAGGVSGNLVIRGTAQSPQLSGNVQLQDGEISLNQNGGASPNTGATPVNNSVTNSQILLQTPATTTTNTPPKQTQSTANLSPSPSPSSINLPIEFADFRVILDDDVRVTQEPLFSFVTEGDITLNGTLANPRPQGVINLKQGQVNLFVTRFTLARSYEQTATFTPRLGLDPILDVRLVTLVPQFNRSRLPTTPTSTEINDSSANALGTFNTIRIQASVQGLASRLSENLQLTSEPSRTEAEIVALLGGSFINVFGQPDATSIGIATLTNSQIFSDFQGRISQLAEAIGLREFQIFPTIEPTGRGESSVLSLAAEAAIGISNDISFSVSRVFYGNESFRYNLLYELSDQLVIRGSTNLTDESRAEIQYETRF</sequence>
<evidence type="ECO:0000259" key="7">
    <source>
        <dbReference type="Pfam" id="PF04357"/>
    </source>
</evidence>
<name>A0A2N6KFY0_9CYAN</name>
<comment type="caution">
    <text evidence="8">The sequence shown here is derived from an EMBL/GenBank/DDBJ whole genome shotgun (WGS) entry which is preliminary data.</text>
</comment>
<evidence type="ECO:0000256" key="1">
    <source>
        <dbReference type="ARBA" id="ARBA00004167"/>
    </source>
</evidence>
<evidence type="ECO:0000256" key="5">
    <source>
        <dbReference type="SAM" id="MobiDB-lite"/>
    </source>
</evidence>
<reference evidence="8 9" key="1">
    <citation type="submission" date="2017-07" db="EMBL/GenBank/DDBJ databases">
        <title>Genomes of Fischerella (Mastigocladus) sp. strains.</title>
        <authorList>
            <person name="Miller S.R."/>
        </authorList>
    </citation>
    <scope>NUCLEOTIDE SEQUENCE [LARGE SCALE GENOMIC DNA]</scope>
    <source>
        <strain evidence="8 9">CCMEE 5268</strain>
    </source>
</reference>
<evidence type="ECO:0000313" key="8">
    <source>
        <dbReference type="EMBL" id="PLZ98091.1"/>
    </source>
</evidence>
<feature type="region of interest" description="Disordered" evidence="5">
    <location>
        <begin position="1431"/>
        <end position="1450"/>
    </location>
</feature>
<evidence type="ECO:0000256" key="6">
    <source>
        <dbReference type="SAM" id="Phobius"/>
    </source>
</evidence>
<proteinExistence type="predicted"/>
<evidence type="ECO:0000256" key="4">
    <source>
        <dbReference type="ARBA" id="ARBA00023136"/>
    </source>
</evidence>
<dbReference type="Pfam" id="PF04357">
    <property type="entry name" value="TamB"/>
    <property type="match status" value="1"/>
</dbReference>
<keyword evidence="3 6" id="KW-1133">Transmembrane helix</keyword>
<protein>
    <recommendedName>
        <fullName evidence="7">Translocation and assembly module TamB C-terminal domain-containing protein</fullName>
    </recommendedName>
</protein>
<dbReference type="RefSeq" id="WP_102172958.1">
    <property type="nucleotide sequence ID" value="NZ_NMQA01000138.1"/>
</dbReference>
<dbReference type="InterPro" id="IPR007452">
    <property type="entry name" value="TamB_C"/>
</dbReference>
<accession>A0A2N6KFY0</accession>
<dbReference type="PANTHER" id="PTHR34457:SF3">
    <property type="entry name" value="PROTEIN TIC236, CHLOROPLASTIC"/>
    <property type="match status" value="1"/>
</dbReference>
<dbReference type="PANTHER" id="PTHR34457">
    <property type="entry name" value="EMBRYO DEFECTIVE 2410"/>
    <property type="match status" value="1"/>
</dbReference>
<feature type="domain" description="Translocation and assembly module TamB C-terminal" evidence="7">
    <location>
        <begin position="1353"/>
        <end position="1771"/>
    </location>
</feature>
<dbReference type="Proteomes" id="UP000235025">
    <property type="component" value="Unassembled WGS sequence"/>
</dbReference>
<dbReference type="InterPro" id="IPR053022">
    <property type="entry name" value="Chloroplast_translocon_comp"/>
</dbReference>
<dbReference type="EMBL" id="NMQA01000138">
    <property type="protein sequence ID" value="PLZ98091.1"/>
    <property type="molecule type" value="Genomic_DNA"/>
</dbReference>
<keyword evidence="4 6" id="KW-0472">Membrane</keyword>
<organism evidence="8 9">
    <name type="scientific">Fischerella thermalis CCMEE 5268</name>
    <dbReference type="NCBI Taxonomy" id="2019662"/>
    <lineage>
        <taxon>Bacteria</taxon>
        <taxon>Bacillati</taxon>
        <taxon>Cyanobacteriota</taxon>
        <taxon>Cyanophyceae</taxon>
        <taxon>Nostocales</taxon>
        <taxon>Hapalosiphonaceae</taxon>
        <taxon>Fischerella</taxon>
    </lineage>
</organism>
<dbReference type="GO" id="GO:0009306">
    <property type="term" value="P:protein secretion"/>
    <property type="evidence" value="ECO:0007669"/>
    <property type="project" value="InterPro"/>
</dbReference>
<feature type="transmembrane region" description="Helical" evidence="6">
    <location>
        <begin position="20"/>
        <end position="47"/>
    </location>
</feature>